<protein>
    <recommendedName>
        <fullName evidence="2">Metallo-beta-lactamase domain-containing protein</fullName>
    </recommendedName>
</protein>
<name>A0A381YH11_9ZZZZ</name>
<dbReference type="SMART" id="SM00849">
    <property type="entry name" value="Lactamase_B"/>
    <property type="match status" value="1"/>
</dbReference>
<dbReference type="EMBL" id="UINC01018199">
    <property type="protein sequence ID" value="SVA76220.1"/>
    <property type="molecule type" value="Genomic_DNA"/>
</dbReference>
<accession>A0A381YH11</accession>
<dbReference type="InterPro" id="IPR044094">
    <property type="entry name" value="AtsA-like_MBL-fold"/>
</dbReference>
<dbReference type="Pfam" id="PF12706">
    <property type="entry name" value="Lactamase_B_2"/>
    <property type="match status" value="1"/>
</dbReference>
<evidence type="ECO:0000313" key="3">
    <source>
        <dbReference type="EMBL" id="SVA76220.1"/>
    </source>
</evidence>
<dbReference type="PANTHER" id="PTHR46018">
    <property type="entry name" value="ZINC PHOSPHODIESTERASE ELAC PROTEIN 1"/>
    <property type="match status" value="1"/>
</dbReference>
<evidence type="ECO:0000256" key="1">
    <source>
        <dbReference type="ARBA" id="ARBA00022801"/>
    </source>
</evidence>
<sequence>MLDGPTRKQPDIKVTLLGTGGPELTRDRMGAATLIEAGGKPLLFDAGRGVLQRLYECGVHINSVTRVILTHLHSDHIDGLPNLWITPWFLLGRSEPMKFWGPHGTRKMLVGMRDFLGHDVTHRVRHDCPAEALETPVNEFEGEGVIFDGEGCKVTAVPVHHPTGNPAYGFIIEANGRKVVMSGDCAFSEELVQAGAGADLTIHNVFAPSDELLNFEPHKRQVAMGLASPEQAGEFFRRSRSRMGVFSHVINLDSTDEDILRRARSANYDGEMVIGADRMVLEVGDKLRVRAPPPLDALQDVTSRGHG</sequence>
<keyword evidence="1" id="KW-0378">Hydrolase</keyword>
<proteinExistence type="predicted"/>
<reference evidence="3" key="1">
    <citation type="submission" date="2018-05" db="EMBL/GenBank/DDBJ databases">
        <authorList>
            <person name="Lanie J.A."/>
            <person name="Ng W.-L."/>
            <person name="Kazmierczak K.M."/>
            <person name="Andrzejewski T.M."/>
            <person name="Davidsen T.M."/>
            <person name="Wayne K.J."/>
            <person name="Tettelin H."/>
            <person name="Glass J.I."/>
            <person name="Rusch D."/>
            <person name="Podicherti R."/>
            <person name="Tsui H.-C.T."/>
            <person name="Winkler M.E."/>
        </authorList>
    </citation>
    <scope>NUCLEOTIDE SEQUENCE</scope>
</reference>
<dbReference type="GO" id="GO:0042781">
    <property type="term" value="F:3'-tRNA processing endoribonuclease activity"/>
    <property type="evidence" value="ECO:0007669"/>
    <property type="project" value="TreeGrafter"/>
</dbReference>
<gene>
    <name evidence="3" type="ORF">METZ01_LOCUS129074</name>
</gene>
<dbReference type="CDD" id="cd07719">
    <property type="entry name" value="arylsulfatase_AtsA-like_MBL-fold"/>
    <property type="match status" value="1"/>
</dbReference>
<dbReference type="InterPro" id="IPR001279">
    <property type="entry name" value="Metallo-B-lactamas"/>
</dbReference>
<dbReference type="InterPro" id="IPR036866">
    <property type="entry name" value="RibonucZ/Hydroxyglut_hydro"/>
</dbReference>
<dbReference type="Gene3D" id="3.60.15.10">
    <property type="entry name" value="Ribonuclease Z/Hydroxyacylglutathione hydrolase-like"/>
    <property type="match status" value="1"/>
</dbReference>
<dbReference type="SUPFAM" id="SSF56281">
    <property type="entry name" value="Metallo-hydrolase/oxidoreductase"/>
    <property type="match status" value="1"/>
</dbReference>
<feature type="domain" description="Metallo-beta-lactamase" evidence="2">
    <location>
        <begin position="29"/>
        <end position="226"/>
    </location>
</feature>
<dbReference type="AlphaFoldDB" id="A0A381YH11"/>
<dbReference type="PANTHER" id="PTHR46018:SF2">
    <property type="entry name" value="ZINC PHOSPHODIESTERASE ELAC PROTEIN 1"/>
    <property type="match status" value="1"/>
</dbReference>
<evidence type="ECO:0000259" key="2">
    <source>
        <dbReference type="SMART" id="SM00849"/>
    </source>
</evidence>
<organism evidence="3">
    <name type="scientific">marine metagenome</name>
    <dbReference type="NCBI Taxonomy" id="408172"/>
    <lineage>
        <taxon>unclassified sequences</taxon>
        <taxon>metagenomes</taxon>
        <taxon>ecological metagenomes</taxon>
    </lineage>
</organism>